<gene>
    <name evidence="1" type="ORF">GKE73_01235</name>
</gene>
<dbReference type="InterPro" id="IPR024400">
    <property type="entry name" value="DUF2635"/>
</dbReference>
<dbReference type="AlphaFoldDB" id="A0A844G9W5"/>
<evidence type="ECO:0000313" key="1">
    <source>
        <dbReference type="EMBL" id="MTD32409.1"/>
    </source>
</evidence>
<protein>
    <submittedName>
        <fullName evidence="1">DUF2635 domain-containing protein</fullName>
    </submittedName>
</protein>
<keyword evidence="2" id="KW-1185">Reference proteome</keyword>
<dbReference type="Proteomes" id="UP000446658">
    <property type="component" value="Unassembled WGS sequence"/>
</dbReference>
<sequence>MKVRLEVGEGYLPDDGKEVPLTTYYRRRLADKDVVDITDEPAATMEEVAPPHTDNEVIAHG</sequence>
<reference evidence="1 2" key="1">
    <citation type="submission" date="2019-11" db="EMBL/GenBank/DDBJ databases">
        <title>Draft genome sequence of Paludibacterium sp. dN18-1.</title>
        <authorList>
            <person name="Im W.-T."/>
        </authorList>
    </citation>
    <scope>NUCLEOTIDE SEQUENCE [LARGE SCALE GENOMIC DNA]</scope>
    <source>
        <strain evidence="2">dN 18-1</strain>
    </source>
</reference>
<proteinExistence type="predicted"/>
<evidence type="ECO:0000313" key="2">
    <source>
        <dbReference type="Proteomes" id="UP000446658"/>
    </source>
</evidence>
<comment type="caution">
    <text evidence="1">The sequence shown here is derived from an EMBL/GenBank/DDBJ whole genome shotgun (WGS) entry which is preliminary data.</text>
</comment>
<accession>A0A844G9W5</accession>
<dbReference type="EMBL" id="WLYX01000001">
    <property type="protein sequence ID" value="MTD32409.1"/>
    <property type="molecule type" value="Genomic_DNA"/>
</dbReference>
<organism evidence="1 2">
    <name type="scientific">Paludibacterium denitrificans</name>
    <dbReference type="NCBI Taxonomy" id="2675226"/>
    <lineage>
        <taxon>Bacteria</taxon>
        <taxon>Pseudomonadati</taxon>
        <taxon>Pseudomonadota</taxon>
        <taxon>Betaproteobacteria</taxon>
        <taxon>Neisseriales</taxon>
        <taxon>Chromobacteriaceae</taxon>
        <taxon>Paludibacterium</taxon>
    </lineage>
</organism>
<name>A0A844G9W5_9NEIS</name>
<dbReference type="Pfam" id="PF10948">
    <property type="entry name" value="DUF2635"/>
    <property type="match status" value="1"/>
</dbReference>